<keyword evidence="9" id="KW-1133">Transmembrane helix</keyword>
<feature type="domain" description="Peptidase M48" evidence="10">
    <location>
        <begin position="202"/>
        <end position="403"/>
    </location>
</feature>
<keyword evidence="4 7" id="KW-0862">Zinc</keyword>
<dbReference type="RefSeq" id="WP_034352223.1">
    <property type="nucleotide sequence ID" value="NZ_JRPR02000001.1"/>
</dbReference>
<evidence type="ECO:0000313" key="13">
    <source>
        <dbReference type="Proteomes" id="UP000029733"/>
    </source>
</evidence>
<dbReference type="PANTHER" id="PTHR10120">
    <property type="entry name" value="CAAX PRENYL PROTEASE 1"/>
    <property type="match status" value="1"/>
</dbReference>
<name>A0A4U8TDC3_9HELI</name>
<feature type="binding site" evidence="7">
    <location>
        <position position="347"/>
    </location>
    <ligand>
        <name>Zn(2+)</name>
        <dbReference type="ChEBI" id="CHEBI:29105"/>
        <note>catalytic</note>
    </ligand>
</feature>
<keyword evidence="9" id="KW-0472">Membrane</keyword>
<feature type="domain" description="CAAX prenyl protease 1 N-terminal" evidence="11">
    <location>
        <begin position="24"/>
        <end position="199"/>
    </location>
</feature>
<reference evidence="12 13" key="1">
    <citation type="journal article" date="2014" name="Genome Announc.">
        <title>Draft genome sequences of eight enterohepatic helicobacter species isolated from both laboratory and wild rodents.</title>
        <authorList>
            <person name="Sheh A."/>
            <person name="Shen Z."/>
            <person name="Fox J.G."/>
        </authorList>
    </citation>
    <scope>NUCLEOTIDE SEQUENCE [LARGE SCALE GENOMIC DNA]</scope>
    <source>
        <strain evidence="12 13">MIT 09-6949</strain>
    </source>
</reference>
<dbReference type="GO" id="GO:0046872">
    <property type="term" value="F:metal ion binding"/>
    <property type="evidence" value="ECO:0007669"/>
    <property type="project" value="UniProtKB-KW"/>
</dbReference>
<feature type="transmembrane region" description="Helical" evidence="9">
    <location>
        <begin position="55"/>
        <end position="75"/>
    </location>
</feature>
<sequence>MLFIFIGLFVCLYALPSITLALLQIRHIKKELQKPAILLESEDYLQAGAYAIASLRLNIISTLLETILFSAWVCFGLKLLNHELTLLFPQTLNPLWQGVALILSFVLLGSIIELPLSIYKTFGLDKKFGFSKQSPQLFMIDLCKHLLLSLIIGGVIAALLILIIENVALWWIVGFIVLLCIVILANLIYPTLIAPLFNKFTPLEDDNLKARIESLLNTIGFKSNGVFVIDASRRDGRLNAYFGGIGKSKRVVLFDTLLDKISADGLIAILGHELGRFKHKDILKNILIIACLLFVLFFVVGHLPASLFSALGLAQNGAGVIIVMLLISPVLTFWFMPLVGYFSRKAEYAADAFGASLSSKHCLANALVRLVNENKSFPSSHPAYIFFYYTHPPLLQRLKALDYDIQH</sequence>
<keyword evidence="1 8" id="KW-0645">Protease</keyword>
<evidence type="ECO:0000256" key="5">
    <source>
        <dbReference type="ARBA" id="ARBA00023049"/>
    </source>
</evidence>
<dbReference type="STRING" id="1677920.LS71_00235"/>
<evidence type="ECO:0000256" key="1">
    <source>
        <dbReference type="ARBA" id="ARBA00022670"/>
    </source>
</evidence>
<evidence type="ECO:0000313" key="12">
    <source>
        <dbReference type="EMBL" id="TLD97863.1"/>
    </source>
</evidence>
<feature type="binding site" evidence="7">
    <location>
        <position position="272"/>
    </location>
    <ligand>
        <name>Zn(2+)</name>
        <dbReference type="ChEBI" id="CHEBI:29105"/>
        <note>catalytic</note>
    </ligand>
</feature>
<keyword evidence="13" id="KW-1185">Reference proteome</keyword>
<dbReference type="InterPro" id="IPR027057">
    <property type="entry name" value="CAXX_Prtase_1"/>
</dbReference>
<evidence type="ECO:0000259" key="11">
    <source>
        <dbReference type="Pfam" id="PF16491"/>
    </source>
</evidence>
<evidence type="ECO:0000256" key="3">
    <source>
        <dbReference type="ARBA" id="ARBA00022801"/>
    </source>
</evidence>
<proteinExistence type="inferred from homology"/>
<evidence type="ECO:0000256" key="6">
    <source>
        <dbReference type="PIRSR" id="PIRSR627057-1"/>
    </source>
</evidence>
<comment type="similarity">
    <text evidence="8">Belongs to the peptidase M48 family.</text>
</comment>
<gene>
    <name evidence="12" type="ORF">LS71_001595</name>
</gene>
<evidence type="ECO:0000259" key="10">
    <source>
        <dbReference type="Pfam" id="PF01435"/>
    </source>
</evidence>
<dbReference type="InterPro" id="IPR032456">
    <property type="entry name" value="Peptidase_M48_N"/>
</dbReference>
<feature type="transmembrane region" description="Helical" evidence="9">
    <location>
        <begin position="6"/>
        <end position="25"/>
    </location>
</feature>
<feature type="transmembrane region" description="Helical" evidence="9">
    <location>
        <begin position="169"/>
        <end position="189"/>
    </location>
</feature>
<keyword evidence="3 8" id="KW-0378">Hydrolase</keyword>
<evidence type="ECO:0000256" key="4">
    <source>
        <dbReference type="ARBA" id="ARBA00022833"/>
    </source>
</evidence>
<feature type="active site" description="Proton donor" evidence="6">
    <location>
        <position position="351"/>
    </location>
</feature>
<dbReference type="OrthoDB" id="9781930at2"/>
<dbReference type="EMBL" id="JRPR02000001">
    <property type="protein sequence ID" value="TLD97863.1"/>
    <property type="molecule type" value="Genomic_DNA"/>
</dbReference>
<keyword evidence="9" id="KW-0812">Transmembrane</keyword>
<feature type="transmembrane region" description="Helical" evidence="9">
    <location>
        <begin position="286"/>
        <end position="305"/>
    </location>
</feature>
<dbReference type="Pfam" id="PF16491">
    <property type="entry name" value="Peptidase_M48_N"/>
    <property type="match status" value="1"/>
</dbReference>
<evidence type="ECO:0000256" key="9">
    <source>
        <dbReference type="SAM" id="Phobius"/>
    </source>
</evidence>
<protein>
    <submittedName>
        <fullName evidence="12">M48 family peptidase</fullName>
    </submittedName>
</protein>
<dbReference type="CDD" id="cd07343">
    <property type="entry name" value="M48A_Zmpste24p_like"/>
    <property type="match status" value="1"/>
</dbReference>
<dbReference type="GO" id="GO:0004222">
    <property type="term" value="F:metalloendopeptidase activity"/>
    <property type="evidence" value="ECO:0007669"/>
    <property type="project" value="InterPro"/>
</dbReference>
<feature type="transmembrane region" description="Helical" evidence="9">
    <location>
        <begin position="137"/>
        <end position="163"/>
    </location>
</feature>
<dbReference type="AlphaFoldDB" id="A0A4U8TDC3"/>
<evidence type="ECO:0000256" key="2">
    <source>
        <dbReference type="ARBA" id="ARBA00022723"/>
    </source>
</evidence>
<feature type="transmembrane region" description="Helical" evidence="9">
    <location>
        <begin position="95"/>
        <end position="116"/>
    </location>
</feature>
<evidence type="ECO:0000256" key="8">
    <source>
        <dbReference type="RuleBase" id="RU003983"/>
    </source>
</evidence>
<feature type="transmembrane region" description="Helical" evidence="9">
    <location>
        <begin position="317"/>
        <end position="336"/>
    </location>
</feature>
<dbReference type="InterPro" id="IPR001915">
    <property type="entry name" value="Peptidase_M48"/>
</dbReference>
<accession>A0A4U8TDC3</accession>
<dbReference type="FunFam" id="3.30.2010.10:FF:000010">
    <property type="entry name" value="M48 family peptidase"/>
    <property type="match status" value="1"/>
</dbReference>
<comment type="caution">
    <text evidence="12">The sequence shown here is derived from an EMBL/GenBank/DDBJ whole genome shotgun (WGS) entry which is preliminary data.</text>
</comment>
<feature type="active site" evidence="6">
    <location>
        <position position="273"/>
    </location>
</feature>
<dbReference type="Proteomes" id="UP000029733">
    <property type="component" value="Unassembled WGS sequence"/>
</dbReference>
<dbReference type="Gene3D" id="3.30.2010.10">
    <property type="entry name" value="Metalloproteases ('zincins'), catalytic domain"/>
    <property type="match status" value="1"/>
</dbReference>
<keyword evidence="2 7" id="KW-0479">Metal-binding</keyword>
<organism evidence="12 13">
    <name type="scientific">Helicobacter jaachi</name>
    <dbReference type="NCBI Taxonomy" id="1677920"/>
    <lineage>
        <taxon>Bacteria</taxon>
        <taxon>Pseudomonadati</taxon>
        <taxon>Campylobacterota</taxon>
        <taxon>Epsilonproteobacteria</taxon>
        <taxon>Campylobacterales</taxon>
        <taxon>Helicobacteraceae</taxon>
        <taxon>Helicobacter</taxon>
    </lineage>
</organism>
<keyword evidence="5 8" id="KW-0482">Metalloprotease</keyword>
<dbReference type="GO" id="GO:0071586">
    <property type="term" value="P:CAAX-box protein processing"/>
    <property type="evidence" value="ECO:0007669"/>
    <property type="project" value="InterPro"/>
</dbReference>
<evidence type="ECO:0000256" key="7">
    <source>
        <dbReference type="PIRSR" id="PIRSR627057-2"/>
    </source>
</evidence>
<comment type="cofactor">
    <cofactor evidence="7 8">
        <name>Zn(2+)</name>
        <dbReference type="ChEBI" id="CHEBI:29105"/>
    </cofactor>
    <text evidence="7 8">Binds 1 zinc ion per subunit.</text>
</comment>
<dbReference type="Pfam" id="PF01435">
    <property type="entry name" value="Peptidase_M48"/>
    <property type="match status" value="1"/>
</dbReference>